<keyword evidence="4" id="KW-0547">Nucleotide-binding</keyword>
<dbReference type="AlphaFoldDB" id="A0A014P3P2"/>
<dbReference type="InterPro" id="IPR027417">
    <property type="entry name" value="P-loop_NTPase"/>
</dbReference>
<dbReference type="GO" id="GO:0016020">
    <property type="term" value="C:membrane"/>
    <property type="evidence" value="ECO:0007669"/>
    <property type="project" value="InterPro"/>
</dbReference>
<dbReference type="InterPro" id="IPR003593">
    <property type="entry name" value="AAA+_ATPase"/>
</dbReference>
<evidence type="ECO:0000256" key="5">
    <source>
        <dbReference type="ARBA" id="ARBA00022840"/>
    </source>
</evidence>
<keyword evidence="8" id="KW-0472">Membrane</keyword>
<keyword evidence="5" id="KW-0067">ATP-binding</keyword>
<dbReference type="SUPFAM" id="SSF52540">
    <property type="entry name" value="P-loop containing nucleoside triphosphate hydrolases"/>
    <property type="match status" value="1"/>
</dbReference>
<dbReference type="EMBL" id="JBOK01000006">
    <property type="protein sequence ID" value="EXU80745.1"/>
    <property type="molecule type" value="Genomic_DNA"/>
</dbReference>
<evidence type="ECO:0000256" key="7">
    <source>
        <dbReference type="ARBA" id="ARBA00023065"/>
    </source>
</evidence>
<evidence type="ECO:0000256" key="6">
    <source>
        <dbReference type="ARBA" id="ARBA00023004"/>
    </source>
</evidence>
<evidence type="ECO:0000313" key="11">
    <source>
        <dbReference type="Proteomes" id="UP000020766"/>
    </source>
</evidence>
<dbReference type="InterPro" id="IPR017871">
    <property type="entry name" value="ABC_transporter-like_CS"/>
</dbReference>
<dbReference type="PATRIC" id="fig|1457173.3.peg.1444"/>
<dbReference type="RefSeq" id="WP_197022625.1">
    <property type="nucleotide sequence ID" value="NZ_JBOK01000006.1"/>
</dbReference>
<evidence type="ECO:0000256" key="8">
    <source>
        <dbReference type="ARBA" id="ARBA00023136"/>
    </source>
</evidence>
<evidence type="ECO:0000256" key="3">
    <source>
        <dbReference type="ARBA" id="ARBA00022496"/>
    </source>
</evidence>
<keyword evidence="3" id="KW-0410">Iron transport</keyword>
<dbReference type="CDD" id="cd03259">
    <property type="entry name" value="ABC_Carb_Solutes_like"/>
    <property type="match status" value="1"/>
</dbReference>
<protein>
    <recommendedName>
        <fullName evidence="9">ABC transporter domain-containing protein</fullName>
    </recommendedName>
</protein>
<dbReference type="GO" id="GO:0005524">
    <property type="term" value="F:ATP binding"/>
    <property type="evidence" value="ECO:0007669"/>
    <property type="project" value="UniProtKB-KW"/>
</dbReference>
<keyword evidence="11" id="KW-1185">Reference proteome</keyword>
<evidence type="ECO:0000259" key="9">
    <source>
        <dbReference type="PROSITE" id="PS50893"/>
    </source>
</evidence>
<dbReference type="PANTHER" id="PTHR42781:SF4">
    <property type="entry name" value="SPERMIDINE_PUTRESCINE IMPORT ATP-BINDING PROTEIN POTA"/>
    <property type="match status" value="1"/>
</dbReference>
<feature type="domain" description="ABC transporter" evidence="9">
    <location>
        <begin position="12"/>
        <end position="246"/>
    </location>
</feature>
<keyword evidence="2" id="KW-1003">Cell membrane</keyword>
<dbReference type="STRING" id="225991.MA05_03425"/>
<accession>A0A014P3P2</accession>
<organism evidence="10 11">
    <name type="scientific">Comamonas aquatica DA1877</name>
    <dbReference type="NCBI Taxonomy" id="1457173"/>
    <lineage>
        <taxon>Bacteria</taxon>
        <taxon>Pseudomonadati</taxon>
        <taxon>Pseudomonadota</taxon>
        <taxon>Betaproteobacteria</taxon>
        <taxon>Burkholderiales</taxon>
        <taxon>Comamonadaceae</taxon>
        <taxon>Comamonas</taxon>
    </lineage>
</organism>
<keyword evidence="6" id="KW-0408">Iron</keyword>
<proteinExistence type="predicted"/>
<dbReference type="PROSITE" id="PS00211">
    <property type="entry name" value="ABC_TRANSPORTER_1"/>
    <property type="match status" value="1"/>
</dbReference>
<dbReference type="FunFam" id="3.40.50.300:FF:000425">
    <property type="entry name" value="Probable ABC transporter, ATP-binding subunit"/>
    <property type="match status" value="1"/>
</dbReference>
<keyword evidence="7" id="KW-0406">Ion transport</keyword>
<evidence type="ECO:0000256" key="1">
    <source>
        <dbReference type="ARBA" id="ARBA00022448"/>
    </source>
</evidence>
<dbReference type="Gene3D" id="3.40.50.300">
    <property type="entry name" value="P-loop containing nucleotide triphosphate hydrolases"/>
    <property type="match status" value="1"/>
</dbReference>
<comment type="caution">
    <text evidence="10">The sequence shown here is derived from an EMBL/GenBank/DDBJ whole genome shotgun (WGS) entry which is preliminary data.</text>
</comment>
<sequence length="361" mass="39091">MTHHTKMPGAAVRVQGLRRVYGDRAVLDGLDLDIAPGEIIALLGPSGCGKTTLLKILAGLEQPSDGEVWMGDTCVATAGHSVPPEQRGLGMVFQDYALWPHLSVQGNVGFPLRMRGVSRQEAARRVDEVLALVGLQGLGARAPSSLSGGQQQRVALARAIVARPQLVLFDEPLSNLDRDLRDSLCAEMGSLLRELGCTAVYVTHDHEEACALADRVAVVMDGRFHQLDAPQALWSAPRTRQVAQFLKLGTLLDAQWQGSHWQVAGAQWRCLVPPVAGSTAAQGQLLLPHGALALGTAQQDDHLPVQGRVLSQHYRCGQFDTWIDADWGQPVRVHSSERLPAGARVPLSLDMQRLHWFAAVD</sequence>
<name>A0A014P3P2_9BURK</name>
<evidence type="ECO:0000256" key="2">
    <source>
        <dbReference type="ARBA" id="ARBA00022475"/>
    </source>
</evidence>
<dbReference type="GO" id="GO:0015697">
    <property type="term" value="P:quaternary ammonium group transport"/>
    <property type="evidence" value="ECO:0007669"/>
    <property type="project" value="UniProtKB-ARBA"/>
</dbReference>
<evidence type="ECO:0000313" key="10">
    <source>
        <dbReference type="EMBL" id="EXU80745.1"/>
    </source>
</evidence>
<dbReference type="PROSITE" id="PS50893">
    <property type="entry name" value="ABC_TRANSPORTER_2"/>
    <property type="match status" value="1"/>
</dbReference>
<gene>
    <name evidence="10" type="ORF">AX13_15900</name>
</gene>
<reference evidence="10 11" key="1">
    <citation type="submission" date="2014-01" db="EMBL/GenBank/DDBJ databases">
        <title>Interspecies Systems Biology Uncovers Metabolites Affecting C. elegans Gene Expression and Life History Traits.</title>
        <authorList>
            <person name="Watson E."/>
            <person name="Macneil L.T."/>
            <person name="Ritter A.D."/>
            <person name="Yilmaz L.S."/>
            <person name="Rosebrock A.P."/>
            <person name="Caudy A.A."/>
            <person name="Walhout A.J."/>
        </authorList>
    </citation>
    <scope>NUCLEOTIDE SEQUENCE [LARGE SCALE GENOMIC DNA]</scope>
    <source>
        <strain evidence="10 11">DA1877</strain>
    </source>
</reference>
<dbReference type="PANTHER" id="PTHR42781">
    <property type="entry name" value="SPERMIDINE/PUTRESCINE IMPORT ATP-BINDING PROTEIN POTA"/>
    <property type="match status" value="1"/>
</dbReference>
<keyword evidence="1" id="KW-0813">Transport</keyword>
<dbReference type="Pfam" id="PF00005">
    <property type="entry name" value="ABC_tran"/>
    <property type="match status" value="1"/>
</dbReference>
<dbReference type="GO" id="GO:0016887">
    <property type="term" value="F:ATP hydrolysis activity"/>
    <property type="evidence" value="ECO:0007669"/>
    <property type="project" value="InterPro"/>
</dbReference>
<dbReference type="Proteomes" id="UP000020766">
    <property type="component" value="Unassembled WGS sequence"/>
</dbReference>
<dbReference type="SMART" id="SM00382">
    <property type="entry name" value="AAA"/>
    <property type="match status" value="1"/>
</dbReference>
<evidence type="ECO:0000256" key="4">
    <source>
        <dbReference type="ARBA" id="ARBA00022741"/>
    </source>
</evidence>
<dbReference type="InterPro" id="IPR050093">
    <property type="entry name" value="ABC_SmlMolc_Importer"/>
</dbReference>
<dbReference type="GO" id="GO:0015408">
    <property type="term" value="F:ABC-type ferric iron transporter activity"/>
    <property type="evidence" value="ECO:0007669"/>
    <property type="project" value="InterPro"/>
</dbReference>
<dbReference type="InterPro" id="IPR003439">
    <property type="entry name" value="ABC_transporter-like_ATP-bd"/>
</dbReference>
<dbReference type="InterPro" id="IPR015853">
    <property type="entry name" value="ABC_transpr_FbpC"/>
</dbReference>